<dbReference type="InterPro" id="IPR001876">
    <property type="entry name" value="Znf_RanBP2"/>
</dbReference>
<dbReference type="Gene3D" id="1.10.8.10">
    <property type="entry name" value="DNA helicase RuvA subunit, C-terminal domain"/>
    <property type="match status" value="1"/>
</dbReference>
<evidence type="ECO:0000259" key="9">
    <source>
        <dbReference type="PROSITE" id="PS50237"/>
    </source>
</evidence>
<dbReference type="GO" id="GO:0008270">
    <property type="term" value="F:zinc ion binding"/>
    <property type="evidence" value="ECO:0007669"/>
    <property type="project" value="UniProtKB-KW"/>
</dbReference>
<dbReference type="STRING" id="112090.W4H3C5"/>
<dbReference type="Gene3D" id="3.30.2160.10">
    <property type="entry name" value="Hect, E3 ligase catalytic domain"/>
    <property type="match status" value="1"/>
</dbReference>
<dbReference type="SUPFAM" id="SSF56204">
    <property type="entry name" value="Hect, E3 ligase catalytic domain"/>
    <property type="match status" value="1"/>
</dbReference>
<evidence type="ECO:0000313" key="10">
    <source>
        <dbReference type="EMBL" id="ETV85759.1"/>
    </source>
</evidence>
<evidence type="ECO:0000259" key="8">
    <source>
        <dbReference type="PROSITE" id="PS50188"/>
    </source>
</evidence>
<reference evidence="10" key="1">
    <citation type="submission" date="2013-12" db="EMBL/GenBank/DDBJ databases">
        <title>The Genome Sequence of Aphanomyces astaci APO3.</title>
        <authorList>
            <consortium name="The Broad Institute Genomics Platform"/>
            <person name="Russ C."/>
            <person name="Tyler B."/>
            <person name="van West P."/>
            <person name="Dieguez-Uribeondo J."/>
            <person name="Young S.K."/>
            <person name="Zeng Q."/>
            <person name="Gargeya S."/>
            <person name="Fitzgerald M."/>
            <person name="Abouelleil A."/>
            <person name="Alvarado L."/>
            <person name="Chapman S.B."/>
            <person name="Gainer-Dewar J."/>
            <person name="Goldberg J."/>
            <person name="Griggs A."/>
            <person name="Gujja S."/>
            <person name="Hansen M."/>
            <person name="Howarth C."/>
            <person name="Imamovic A."/>
            <person name="Ireland A."/>
            <person name="Larimer J."/>
            <person name="McCowan C."/>
            <person name="Murphy C."/>
            <person name="Pearson M."/>
            <person name="Poon T.W."/>
            <person name="Priest M."/>
            <person name="Roberts A."/>
            <person name="Saif S."/>
            <person name="Shea T."/>
            <person name="Sykes S."/>
            <person name="Wortman J."/>
            <person name="Nusbaum C."/>
            <person name="Birren B."/>
        </authorList>
    </citation>
    <scope>NUCLEOTIDE SEQUENCE [LARGE SCALE GENOMIC DNA]</scope>
    <source>
        <strain evidence="10">APO3</strain>
    </source>
</reference>
<dbReference type="PROSITE" id="PS01358">
    <property type="entry name" value="ZF_RANBP2_1"/>
    <property type="match status" value="1"/>
</dbReference>
<name>W4H3C5_APHAT</name>
<sequence>MPVVAAPTPPPPPLATATIAMATAPLPEDPQQNAVAGRDFELPVHEQGWMPKPAVLHAGKSRSCTVCFAPLQYSSVSSWDEYLKSEEYLGHLQLNLLNDTFIRGLICGENYFGDLPTEHRMHPQRRIKCRQNVDDHLSMNSAGLLDSSDKDKSLVRTLEELLIDGLPTPTFTYVLERRFAVMFHSAKIVSSLMKSVRTQKLPRPQADATPHVELHHVAIHALSTLLGFFDFSGENARAPFVELCRMLSSFPPLSLLSFWSPPPKAPEEEVMLLKTQVDASHTSPLHPVHSILDSSESTYWLSTVRPGVAYITLSLGSRTNITGLRLKWRSSAHQPSTIVVQTKARGAATYTSLKEFHSKPSSPFPDRFELPPVPISTDCVRLALSGMPTANKDNTYGIVHLSVLAPMQDTAMAPQAVMADVEAWLVNAALHTNVPSNGDRDSTNETPKPNGGSLADDACLALHTWTLATGSLTALLRLVHLALALRTNDFDVTRRLVCVDSASHVLHAIEAHVCAETERIQLAVPSTESRKVRAGFDATLGSSGTTIEDGGASVRTRETSYQHAVVNSPISTGKASWRFRLDTDTVDDEMTCFGAAILPVTISGYDSSPNLWMLRGYNGNLYARGHKLSRSIGKVHPGDVVQIDVDMNVGTMSFAINATEYGVVFTDLGGHEVYPAVSFYGSGKVITLQSLHKWGDTSVSSSSMSVRTSGHNAADPVYVSTLPEYEYAVGHGRFGRGNVLGYTGEAASSLNGAADASATSTTATTASISVRSEARQRSLSIHPPARGEAFATYDLGMGYAAVTGGVALNDDVSHEVLAQRGISVVFSLVGDGMLLWKSKPVTTSGHIESFSVAIHKVRMLEFRVSCSGSNHGAHAIWVDPQLTIVDDWVCSSCSFVNKGTAKGCVLCQHLCASTSTITATTPEIKTSQATTIQPAASDVFNLSKAITTKEHPALELLSAGPALTNASHPLDEAATALLDVVDRLGQMVVANDRRQVPLEAPFCLQPHMTTLSLLAALIQSHLDTLCTPTHGDKRTDSLSVRRCQLLLQILGRQLTVLDMYTSSPPISPNSTFENVAPPAAVVANIRALLESLAHVHVANPMSPAKTRAWTGGSGCLVTTLQITAAQTLVDGLSLLYPASWDRTTLLLTLLRSYARDRFDPSSARYLILSRLLALLAMPGDMGVLTFFPDVPDRLHSSQVHEIMTHLLTDEYHSTCVAADALACVQTFQLFLLSQAIELTNKSAVAAPRGEQDHHHAFRVVIQDMTMRYSELLLTFARRTLDASLEATADGSLSVLRTLLPPLVSGLSLLRRQTWLVRPLLPKLTMVLRVLDVVCGQDDGVRRSERRLLALDQRLASYAVDADDVGKWQLEKNPTRVQKQLYNVFSKLYTGEKDHFEGQIGFQFEAMASFTLVALGRSVHPVRHGGKLLHKHTVRLWDEASQALLGSVTVASTSPCDGMGYAFEYLAVPLRVSHGKLYRLTTQEFANGGDPWYKKENLPDEEYDRAFIKILRDCYASGSSGFPSSQNLTGAAYGVPTFLVEEDNPMDTLPWIVPVDGLQAVKFNAKRKAASVSIGHVGNTLTVLGESGLWRTVFCTSAIANGVHTLEFVVKSSRVGGGVSGHVCFGFECGVGGDLPVSGAFVGQSRGSIGYMPAIGCLWNQGVCVPFGRREGDISKIVVLGGDVFAMTIDYDRHMVGFAHNGCPIGTDVAIELPLAVVPAVSVYGLHDVVDVRPGGIAKSTLQLHWLLDVLNSTASLAGRFAGTLISGPPIDGVEEELQPWLQSTLLSGGLTGPSSSCGSRRNSLVLDVTGTSWAAALKGEGSFLNPRYNLGMAAVPAPPSHPLVYQRKSSSLLNDVPNTAVDDTDLMLRDEAPKLLVWLDKFLPDSIMWRRQETFPHVEAAMMTALIKHAPPHLLHEAKAVLLAGHDAAVAPSADMALVWKCLLTLRHWLIKSKHEYRAKEAAVADNDDQRHSTAVDSTPDELSVWEQKLTLPRSFELFVHHVQVRAEFLCHLEPPADTPSRWSPEALANLAEKWTAEHPPSLQPMVDRWRSLSLSDRSKWNGLVQVLQAQHKWRIRRRSTTSNSSSTTTTVVDASQPSDNDDVDAPSEDEHGYLSAMLRACDLYVRNGVGAPPDVLYALLERRYTRSESRVFGLDAMKSILNVLSFDSCRSSAVLFLRPALRGFTDDERVARETYLEQPQSLVEGGSLAFRPTVRHHYLKGLEGCTRPVLKRVQDAFMELYAVLAQMLAKASASPTSSTGASSGSIVWQQSLIGAWALDFEPRDHEFLLHVDILGLLTKLFSVATLSSNARHDIASNDDHSFPHDLVGATLHNNKSPSKSTVVVTEWHPLAEAYVRKGLLVGNLTKRAVLQVMRQAPAYAPKNVSARTSSASSSFKRLVSKHTASSTVLAYSDFLKSLHTKLKWATKQFDLGRKVLQLNLGDDVSVVEFPMIAPAVTSTTSSSFCIELWIHPTELQGYSTLRSEVGFADGSVHVELVDNRLQLAVAGNVPREQLFDHPFACYAWHHVAVLYDHDQHVVDLVVNGRHRQQLVYANTCAKVQWRLARLGSWIPDVTATQVQRKFKGFVAELRVWLGSSRTVADVAANYQRRTAADVGASSVLFSYHLDDGDGELAVCADAAPCNALLTKCHWTRMNVPVWDVSMTTTSSQWQQACGGIQSVQRRFRRWRRVHLTRAMTRIKQAIHHEELHEDLWGLSDESGDDDDDDETAKDMMHVAAPSVQSLVGRVQLQHTAWIVFRLVGIVAISGIRGRVEVEAVEAAQSAKNRRLDKQADHRQQKSVDAASDVAKSAATSTALEVPVAQRLWFSVELHRKVFEGIERELAAATKLIHDAEKLIRAQQPSMLRSMSTPVHQTSQEPAPLEPLEVEAYVFHLLVFLISQSDTYPAQEHLSKPAVLRELLLLLRMGSPRAQRLVQLLLRQVASVVTPAQIGALLGSDTVFLDLLLDRVSDSICGSDAEPMSQSSMRESLANPLGFNTGQIFLTLAAESVALLRLLLREPAWTSRVSDVLSAAIRKAAPVVTQEAGNPSNLRTRVVVLRAMGALCVLGAHLDCLRIGGKVEVQGVSADEAPSVATLISRTHDTARVVFDDGSKVQQVRVADMSPIEEIPSRVVSASVAALLMPPLLHFATLQDDSLWRAQLRSRALLALESFLKHDHLLASAASLVATALTPLNFPAFVSTAALQERSRSILSRLIEASTPLGPMMFKGLADPTPIIPDASKRQLSVPPPPPPPPPPSVSAVRQGFAATLASMGFDMDLCLIALEQARDDPNAAVEWLMGDGAITYRRNLASSSTPSSHFQHLLDDTTCREDKARDLQGISGMPMRLVLAALDICGGDANRAVEWLLEHGRRFSTPLNLHMDAFCQDLSGLHDQAALEVADQDDSLLLEDPVTLLPADMSTVSMGVGAFCSSSLSTPSHHTSLPHTASNNYTPSASVDSSLMTATLAPIVARDRQNGWGPLDPTYLPPNVVLTVSETIGPVAQLARSGTVVASNNTSAHATVLLSFLNTENGALEEEYVCAIKVKRWSKVFDQDLVAVDSIYQVALRTEQALSTCYARRALLELLSNDSATVLTLMGGPAPFIQMVKLVVGASFAGSNNQIKPVQEAIVRILNDHPTLSSLLVDECISHFVRSTHIAREGNVSQLVPPPPLQYESLHPYYPKSDYVVHVAVPQHTPLPVRVVFDKRSSLLNQATLSFYSDVDCKHLLAVFAGPTKHPFADTWINVRSFWFKFVGNDESDGATTAYGFRFKVQVLPSMSWANELDVLHHPSLDYACWLLEFLLSDPLLPLLVPCQMALVYDALVQYLQSPRAPHKHKVIHLLLQLVVVAQTKAPNLTTIDVSPLQRMGDLAIAKAQADIAKGRPFVSTHLLKLVELAVVVVSSSRWFQHHDMPYIAPIAPPLAVPTEATSLLLIIAETMQLAHVLLNASTQRLSQELVVLIWLDMYGASATLEHTTAASDTLTFHGAHSLRLCFDPRFDQRAAVHVEVGTSSSSSTGLVEFVPVEVLSDVMDVVGDVLRYTFTPSTAQPTMSVTVTAVGMSLERQLARCSVRGIEAMAAQMVEWTPAMDAQLVDWVNFHVESLGEGVHAELLPPDIRLHPTLDGLRCSLLLHLPWSEIQLRYALLRCFNTRLAGCISLLNLKDSEYSWTIAHQLRQLSHCVFLDLKLKLVEAAIEATVVLPDTTASNNGTARITLDRLRALESREDREVEPSSSECFFAQAFRQLNAVDSKSLRRKIDSKGRLFSVKFRGEEGVDWGGVYREGTNSMVDDLFSTHFNLFLLCPNGQHNTGLNRGMYVPNSKCTSPVAIQMFEFVGKLLGISLRTKGDFPFAFCPLVWKVLLRQPVDAADLEGTDALVVQMLTGIRHCDQDGITTDGQFQSAFADLDLRFTTFDSNGHLAELVPGGGQKRVTFANRVDYCDKVEQYRVHEFDVQVTAMLRGLSTLFPVRVLTLLNWQEMEMLSCGTPKIDIALWKQHTRYDGYTDQDDTVRLFWEVMASFSDEQRSDFVRFAWGRSRLPRGKWPQPFKLTKKAGRDSVLSLPVAHTCFFSVELPPYTTKERMHDMLLATINFGLGGILIA</sequence>
<dbReference type="Gene3D" id="2.60.120.1060">
    <property type="entry name" value="NPCBM/NEW2 domain"/>
    <property type="match status" value="1"/>
</dbReference>
<evidence type="ECO:0000256" key="4">
    <source>
        <dbReference type="ARBA" id="ARBA00022833"/>
    </source>
</evidence>
<keyword evidence="4" id="KW-0862">Zinc</keyword>
<dbReference type="InterPro" id="IPR001870">
    <property type="entry name" value="B30.2/SPRY"/>
</dbReference>
<organism evidence="10">
    <name type="scientific">Aphanomyces astaci</name>
    <name type="common">Crayfish plague agent</name>
    <dbReference type="NCBI Taxonomy" id="112090"/>
    <lineage>
        <taxon>Eukaryota</taxon>
        <taxon>Sar</taxon>
        <taxon>Stramenopiles</taxon>
        <taxon>Oomycota</taxon>
        <taxon>Saprolegniomycetes</taxon>
        <taxon>Saprolegniales</taxon>
        <taxon>Verrucalvaceae</taxon>
        <taxon>Aphanomyces</taxon>
    </lineage>
</organism>
<feature type="compositionally biased region" description="Low complexity" evidence="6">
    <location>
        <begin position="2081"/>
        <end position="2091"/>
    </location>
</feature>
<protein>
    <recommendedName>
        <fullName evidence="11">B30.2/SPRY domain-containing protein</fullName>
    </recommendedName>
</protein>
<dbReference type="Pfam" id="PF00622">
    <property type="entry name" value="SPRY"/>
    <property type="match status" value="1"/>
</dbReference>
<evidence type="ECO:0000256" key="3">
    <source>
        <dbReference type="ARBA" id="ARBA00022786"/>
    </source>
</evidence>
<dbReference type="Gene3D" id="3.90.1750.10">
    <property type="entry name" value="Hect, E3 ligase catalytic domains"/>
    <property type="match status" value="1"/>
</dbReference>
<feature type="active site" description="Glycyl thioester intermediate" evidence="5">
    <location>
        <position position="4564"/>
    </location>
</feature>
<dbReference type="InterPro" id="IPR009060">
    <property type="entry name" value="UBA-like_sf"/>
</dbReference>
<dbReference type="SMART" id="SM00165">
    <property type="entry name" value="UBA"/>
    <property type="match status" value="2"/>
</dbReference>
<evidence type="ECO:0000256" key="2">
    <source>
        <dbReference type="ARBA" id="ARBA00022771"/>
    </source>
</evidence>
<dbReference type="GO" id="GO:0004842">
    <property type="term" value="F:ubiquitin-protein transferase activity"/>
    <property type="evidence" value="ECO:0007669"/>
    <property type="project" value="InterPro"/>
</dbReference>
<feature type="domain" description="B30.2/SPRY" evidence="8">
    <location>
        <begin position="513"/>
        <end position="695"/>
    </location>
</feature>
<feature type="region of interest" description="Disordered" evidence="6">
    <location>
        <begin position="2781"/>
        <end position="2804"/>
    </location>
</feature>
<keyword evidence="1" id="KW-0479">Metal-binding</keyword>
<dbReference type="InterPro" id="IPR043136">
    <property type="entry name" value="B30.2/SPRY_sf"/>
</dbReference>
<dbReference type="Gene3D" id="2.60.120.920">
    <property type="match status" value="2"/>
</dbReference>
<feature type="domain" description="UBA" evidence="7">
    <location>
        <begin position="3260"/>
        <end position="3300"/>
    </location>
</feature>
<accession>W4H3C5</accession>
<dbReference type="PROSITE" id="PS50188">
    <property type="entry name" value="B302_SPRY"/>
    <property type="match status" value="1"/>
</dbReference>
<dbReference type="InterPro" id="IPR013222">
    <property type="entry name" value="Glyco_hyd_98_carb-bd"/>
</dbReference>
<dbReference type="PANTHER" id="PTHR46654">
    <property type="entry name" value="E3 UBIQUITIN-PROTEIN LIGASE HECTD3"/>
    <property type="match status" value="1"/>
</dbReference>
<evidence type="ECO:0000256" key="5">
    <source>
        <dbReference type="PROSITE-ProRule" id="PRU00104"/>
    </source>
</evidence>
<dbReference type="InterPro" id="IPR015940">
    <property type="entry name" value="UBA"/>
</dbReference>
<dbReference type="SMART" id="SM00776">
    <property type="entry name" value="NPCBM"/>
    <property type="match status" value="1"/>
</dbReference>
<evidence type="ECO:0008006" key="11">
    <source>
        <dbReference type="Google" id="ProtNLM"/>
    </source>
</evidence>
<dbReference type="SUPFAM" id="SSF49785">
    <property type="entry name" value="Galactose-binding domain-like"/>
    <property type="match status" value="2"/>
</dbReference>
<dbReference type="PANTHER" id="PTHR46654:SF1">
    <property type="entry name" value="E3 UBIQUITIN-PROTEIN LIGASE HECTD3"/>
    <property type="match status" value="1"/>
</dbReference>
<keyword evidence="3 5" id="KW-0833">Ubl conjugation pathway</keyword>
<dbReference type="InterPro" id="IPR008979">
    <property type="entry name" value="Galactose-bd-like_sf"/>
</dbReference>
<dbReference type="SMART" id="SM00547">
    <property type="entry name" value="ZnF_RBZ"/>
    <property type="match status" value="1"/>
</dbReference>
<dbReference type="Pfam" id="PF13385">
    <property type="entry name" value="Laminin_G_3"/>
    <property type="match status" value="1"/>
</dbReference>
<dbReference type="OrthoDB" id="8068875at2759"/>
<dbReference type="PROSITE" id="PS50237">
    <property type="entry name" value="HECT"/>
    <property type="match status" value="1"/>
</dbReference>
<evidence type="ECO:0000256" key="1">
    <source>
        <dbReference type="ARBA" id="ARBA00022723"/>
    </source>
</evidence>
<dbReference type="Pfam" id="PF00754">
    <property type="entry name" value="F5_F8_type_C"/>
    <property type="match status" value="1"/>
</dbReference>
<dbReference type="InterPro" id="IPR000569">
    <property type="entry name" value="HECT_dom"/>
</dbReference>
<dbReference type="Gene3D" id="2.60.120.260">
    <property type="entry name" value="Galactose-binding domain-like"/>
    <property type="match status" value="1"/>
</dbReference>
<feature type="domain" description="HECT" evidence="9">
    <location>
        <begin position="4247"/>
        <end position="4597"/>
    </location>
</feature>
<feature type="compositionally biased region" description="Basic and acidic residues" evidence="6">
    <location>
        <begin position="2786"/>
        <end position="2798"/>
    </location>
</feature>
<dbReference type="InterPro" id="IPR013320">
    <property type="entry name" value="ConA-like_dom_sf"/>
</dbReference>
<dbReference type="SMART" id="SM00119">
    <property type="entry name" value="HECTc"/>
    <property type="match status" value="1"/>
</dbReference>
<dbReference type="GeneID" id="20804338"/>
<dbReference type="SUPFAM" id="SSF46934">
    <property type="entry name" value="UBA-like"/>
    <property type="match status" value="1"/>
</dbReference>
<feature type="region of interest" description="Disordered" evidence="6">
    <location>
        <begin position="3237"/>
        <end position="3259"/>
    </location>
</feature>
<proteinExistence type="predicted"/>
<dbReference type="SUPFAM" id="SSF49899">
    <property type="entry name" value="Concanavalin A-like lectins/glucanases"/>
    <property type="match status" value="2"/>
</dbReference>
<dbReference type="Pfam" id="PF08305">
    <property type="entry name" value="NPCBM"/>
    <property type="match status" value="1"/>
</dbReference>
<dbReference type="InterPro" id="IPR038637">
    <property type="entry name" value="NPCBM_sf"/>
</dbReference>
<dbReference type="RefSeq" id="XP_009824231.1">
    <property type="nucleotide sequence ID" value="XM_009825929.1"/>
</dbReference>
<dbReference type="Gene3D" id="3.30.2410.10">
    <property type="entry name" value="Hect, E3 ligase catalytic domain"/>
    <property type="match status" value="1"/>
</dbReference>
<feature type="compositionally biased region" description="Pro residues" evidence="6">
    <location>
        <begin position="3246"/>
        <end position="3257"/>
    </location>
</feature>
<dbReference type="InterPro" id="IPR042469">
    <property type="entry name" value="HECTD3"/>
</dbReference>
<gene>
    <name evidence="10" type="ORF">H257_02342</name>
</gene>
<keyword evidence="2" id="KW-0863">Zinc-finger</keyword>
<dbReference type="EMBL" id="KI913117">
    <property type="protein sequence ID" value="ETV85759.1"/>
    <property type="molecule type" value="Genomic_DNA"/>
</dbReference>
<evidence type="ECO:0000259" key="7">
    <source>
        <dbReference type="PROSITE" id="PS50030"/>
    </source>
</evidence>
<evidence type="ECO:0000256" key="6">
    <source>
        <dbReference type="SAM" id="MobiDB-lite"/>
    </source>
</evidence>
<dbReference type="VEuPathDB" id="FungiDB:H257_02342"/>
<dbReference type="Pfam" id="PF00632">
    <property type="entry name" value="HECT"/>
    <property type="match status" value="1"/>
</dbReference>
<dbReference type="InterPro" id="IPR000421">
    <property type="entry name" value="FA58C"/>
</dbReference>
<dbReference type="InterPro" id="IPR035983">
    <property type="entry name" value="Hect_E3_ubiquitin_ligase"/>
</dbReference>
<dbReference type="InterPro" id="IPR003877">
    <property type="entry name" value="SPRY_dom"/>
</dbReference>
<dbReference type="PROSITE" id="PS50030">
    <property type="entry name" value="UBA"/>
    <property type="match status" value="1"/>
</dbReference>
<dbReference type="Gene3D" id="2.60.120.200">
    <property type="match status" value="1"/>
</dbReference>
<feature type="region of interest" description="Disordered" evidence="6">
    <location>
        <begin position="2078"/>
        <end position="2110"/>
    </location>
</feature>